<sequence length="31" mass="3290">MSVPTDPLVPHRDGATARFPRLAGPSTRTGK</sequence>
<keyword evidence="3" id="KW-1185">Reference proteome</keyword>
<dbReference type="EMBL" id="RJKE01000001">
    <property type="protein sequence ID" value="ROO86064.1"/>
    <property type="molecule type" value="Genomic_DNA"/>
</dbReference>
<proteinExistence type="predicted"/>
<dbReference type="AlphaFoldDB" id="A0A3N1CXQ4"/>
<evidence type="ECO:0000313" key="3">
    <source>
        <dbReference type="Proteomes" id="UP000272400"/>
    </source>
</evidence>
<protein>
    <submittedName>
        <fullName evidence="2">Uncharacterized protein</fullName>
    </submittedName>
</protein>
<reference evidence="2 3" key="1">
    <citation type="submission" date="2018-11" db="EMBL/GenBank/DDBJ databases">
        <title>Sequencing the genomes of 1000 actinobacteria strains.</title>
        <authorList>
            <person name="Klenk H.-P."/>
        </authorList>
    </citation>
    <scope>NUCLEOTIDE SEQUENCE [LARGE SCALE GENOMIC DNA]</scope>
    <source>
        <strain evidence="2 3">DSM 44254</strain>
    </source>
</reference>
<evidence type="ECO:0000313" key="2">
    <source>
        <dbReference type="EMBL" id="ROO86064.1"/>
    </source>
</evidence>
<dbReference type="Proteomes" id="UP000272400">
    <property type="component" value="Unassembled WGS sequence"/>
</dbReference>
<gene>
    <name evidence="2" type="ORF">EDD29_3625</name>
</gene>
<accession>A0A3N1CXQ4</accession>
<evidence type="ECO:0000256" key="1">
    <source>
        <dbReference type="SAM" id="MobiDB-lite"/>
    </source>
</evidence>
<organism evidence="2 3">
    <name type="scientific">Actinocorallia herbida</name>
    <dbReference type="NCBI Taxonomy" id="58109"/>
    <lineage>
        <taxon>Bacteria</taxon>
        <taxon>Bacillati</taxon>
        <taxon>Actinomycetota</taxon>
        <taxon>Actinomycetes</taxon>
        <taxon>Streptosporangiales</taxon>
        <taxon>Thermomonosporaceae</taxon>
        <taxon>Actinocorallia</taxon>
    </lineage>
</organism>
<feature type="region of interest" description="Disordered" evidence="1">
    <location>
        <begin position="1"/>
        <end position="31"/>
    </location>
</feature>
<comment type="caution">
    <text evidence="2">The sequence shown here is derived from an EMBL/GenBank/DDBJ whole genome shotgun (WGS) entry which is preliminary data.</text>
</comment>
<name>A0A3N1CXQ4_9ACTN</name>